<dbReference type="GO" id="GO:0016616">
    <property type="term" value="F:oxidoreductase activity, acting on the CH-OH group of donors, NAD or NADP as acceptor"/>
    <property type="evidence" value="ECO:0007669"/>
    <property type="project" value="UniProtKB-ARBA"/>
</dbReference>
<organism evidence="4 5">
    <name type="scientific">Thelonectria olida</name>
    <dbReference type="NCBI Taxonomy" id="1576542"/>
    <lineage>
        <taxon>Eukaryota</taxon>
        <taxon>Fungi</taxon>
        <taxon>Dikarya</taxon>
        <taxon>Ascomycota</taxon>
        <taxon>Pezizomycotina</taxon>
        <taxon>Sordariomycetes</taxon>
        <taxon>Hypocreomycetidae</taxon>
        <taxon>Hypocreales</taxon>
        <taxon>Nectriaceae</taxon>
        <taxon>Thelonectria</taxon>
    </lineage>
</organism>
<sequence>MAAFADGLPFGFGFTKTVHRAPYPAISPSRAELSQKGKSVLITGGHTGIGFAISRAFAQAGADKIIIVGRRGDLVRSAASRVASEFPSVQVVGHTCDIADLASVDQLWKALAGEGTLIDVVVLNAAKVTLQPILGLGRDTAWSDYLLHVRSNLDFVERLFRQPGTDDRPKAVIHLASIAIHESKITGAYPLYGASKSAGTMLLQQVAKDVNPEHLQIISFHPGGIFTELAEQSGFKKDEEEWDDENLPGQFAVWAASPEARFLHGRFMWSKWDVDELKQGPLRKRIDEDNDFLKVGVVGIQEWETASKSE</sequence>
<dbReference type="InterPro" id="IPR020904">
    <property type="entry name" value="Sc_DH/Rdtase_CS"/>
</dbReference>
<name>A0A9P9AGF4_9HYPO</name>
<dbReference type="PROSITE" id="PS00061">
    <property type="entry name" value="ADH_SHORT"/>
    <property type="match status" value="1"/>
</dbReference>
<evidence type="ECO:0000256" key="1">
    <source>
        <dbReference type="ARBA" id="ARBA00006484"/>
    </source>
</evidence>
<keyword evidence="3" id="KW-0560">Oxidoreductase</keyword>
<proteinExistence type="inferred from homology"/>
<dbReference type="Gene3D" id="3.40.50.720">
    <property type="entry name" value="NAD(P)-binding Rossmann-like Domain"/>
    <property type="match status" value="1"/>
</dbReference>
<accession>A0A9P9AGF4</accession>
<dbReference type="PANTHER" id="PTHR43008">
    <property type="entry name" value="BENZIL REDUCTASE"/>
    <property type="match status" value="1"/>
</dbReference>
<dbReference type="AlphaFoldDB" id="A0A9P9AGF4"/>
<dbReference type="InterPro" id="IPR002347">
    <property type="entry name" value="SDR_fam"/>
</dbReference>
<keyword evidence="5" id="KW-1185">Reference proteome</keyword>
<dbReference type="InterPro" id="IPR036291">
    <property type="entry name" value="NAD(P)-bd_dom_sf"/>
</dbReference>
<reference evidence="4 5" key="1">
    <citation type="journal article" date="2021" name="Nat. Commun.">
        <title>Genetic determinants of endophytism in the Arabidopsis root mycobiome.</title>
        <authorList>
            <person name="Mesny F."/>
            <person name="Miyauchi S."/>
            <person name="Thiergart T."/>
            <person name="Pickel B."/>
            <person name="Atanasova L."/>
            <person name="Karlsson M."/>
            <person name="Huettel B."/>
            <person name="Barry K.W."/>
            <person name="Haridas S."/>
            <person name="Chen C."/>
            <person name="Bauer D."/>
            <person name="Andreopoulos W."/>
            <person name="Pangilinan J."/>
            <person name="LaButti K."/>
            <person name="Riley R."/>
            <person name="Lipzen A."/>
            <person name="Clum A."/>
            <person name="Drula E."/>
            <person name="Henrissat B."/>
            <person name="Kohler A."/>
            <person name="Grigoriev I.V."/>
            <person name="Martin F.M."/>
            <person name="Hacquard S."/>
        </authorList>
    </citation>
    <scope>NUCLEOTIDE SEQUENCE [LARGE SCALE GENOMIC DNA]</scope>
    <source>
        <strain evidence="4 5">MPI-CAGE-CH-0241</strain>
    </source>
</reference>
<dbReference type="Proteomes" id="UP000777438">
    <property type="component" value="Unassembled WGS sequence"/>
</dbReference>
<protein>
    <submittedName>
        <fullName evidence="4">Short-chain dehydrogenase</fullName>
    </submittedName>
</protein>
<dbReference type="Pfam" id="PF00106">
    <property type="entry name" value="adh_short"/>
    <property type="match status" value="1"/>
</dbReference>
<dbReference type="OrthoDB" id="1933717at2759"/>
<comment type="caution">
    <text evidence="4">The sequence shown here is derived from an EMBL/GenBank/DDBJ whole genome shotgun (WGS) entry which is preliminary data.</text>
</comment>
<dbReference type="GO" id="GO:0050664">
    <property type="term" value="F:oxidoreductase activity, acting on NAD(P)H, oxygen as acceptor"/>
    <property type="evidence" value="ECO:0007669"/>
    <property type="project" value="TreeGrafter"/>
</dbReference>
<dbReference type="PANTHER" id="PTHR43008:SF4">
    <property type="entry name" value="CHAIN DEHYDROGENASE, PUTATIVE (AFU_ORTHOLOGUE AFUA_4G08710)-RELATED"/>
    <property type="match status" value="1"/>
</dbReference>
<dbReference type="PRINTS" id="PR00081">
    <property type="entry name" value="GDHRDH"/>
</dbReference>
<evidence type="ECO:0000313" key="5">
    <source>
        <dbReference type="Proteomes" id="UP000777438"/>
    </source>
</evidence>
<keyword evidence="2" id="KW-0521">NADP</keyword>
<dbReference type="CDD" id="cd05233">
    <property type="entry name" value="SDR_c"/>
    <property type="match status" value="1"/>
</dbReference>
<gene>
    <name evidence="4" type="ORF">B0T10DRAFT_597160</name>
</gene>
<evidence type="ECO:0000313" key="4">
    <source>
        <dbReference type="EMBL" id="KAH6867586.1"/>
    </source>
</evidence>
<comment type="similarity">
    <text evidence="1">Belongs to the short-chain dehydrogenases/reductases (SDR) family.</text>
</comment>
<dbReference type="EMBL" id="JAGPYM010000097">
    <property type="protein sequence ID" value="KAH6867586.1"/>
    <property type="molecule type" value="Genomic_DNA"/>
</dbReference>
<evidence type="ECO:0000256" key="2">
    <source>
        <dbReference type="ARBA" id="ARBA00022857"/>
    </source>
</evidence>
<evidence type="ECO:0000256" key="3">
    <source>
        <dbReference type="ARBA" id="ARBA00023002"/>
    </source>
</evidence>
<dbReference type="SUPFAM" id="SSF51735">
    <property type="entry name" value="NAD(P)-binding Rossmann-fold domains"/>
    <property type="match status" value="1"/>
</dbReference>